<dbReference type="EMBL" id="CAXAMM010007335">
    <property type="protein sequence ID" value="CAK9013872.1"/>
    <property type="molecule type" value="Genomic_DNA"/>
</dbReference>
<dbReference type="InterPro" id="IPR029052">
    <property type="entry name" value="Metallo-depent_PP-like"/>
</dbReference>
<gene>
    <name evidence="2" type="ORF">SCF082_LOCUS12111</name>
</gene>
<evidence type="ECO:0000313" key="3">
    <source>
        <dbReference type="Proteomes" id="UP001642464"/>
    </source>
</evidence>
<comment type="caution">
    <text evidence="2">The sequence shown here is derived from an EMBL/GenBank/DDBJ whole genome shotgun (WGS) entry which is preliminary data.</text>
</comment>
<dbReference type="Gene3D" id="3.60.21.10">
    <property type="match status" value="1"/>
</dbReference>
<dbReference type="SUPFAM" id="SSF56300">
    <property type="entry name" value="Metallo-dependent phosphatases"/>
    <property type="match status" value="1"/>
</dbReference>
<organism evidence="2 3">
    <name type="scientific">Durusdinium trenchii</name>
    <dbReference type="NCBI Taxonomy" id="1381693"/>
    <lineage>
        <taxon>Eukaryota</taxon>
        <taxon>Sar</taxon>
        <taxon>Alveolata</taxon>
        <taxon>Dinophyceae</taxon>
        <taxon>Suessiales</taxon>
        <taxon>Symbiodiniaceae</taxon>
        <taxon>Durusdinium</taxon>
    </lineage>
</organism>
<dbReference type="Pfam" id="PF00149">
    <property type="entry name" value="Metallophos"/>
    <property type="match status" value="1"/>
</dbReference>
<keyword evidence="3" id="KW-1185">Reference proteome</keyword>
<evidence type="ECO:0000313" key="2">
    <source>
        <dbReference type="EMBL" id="CAK9013872.1"/>
    </source>
</evidence>
<proteinExistence type="predicted"/>
<dbReference type="InterPro" id="IPR051693">
    <property type="entry name" value="UPF0046_metallophosphoest"/>
</dbReference>
<reference evidence="2 3" key="1">
    <citation type="submission" date="2024-02" db="EMBL/GenBank/DDBJ databases">
        <authorList>
            <person name="Chen Y."/>
            <person name="Shah S."/>
            <person name="Dougan E. K."/>
            <person name="Thang M."/>
            <person name="Chan C."/>
        </authorList>
    </citation>
    <scope>NUCLEOTIDE SEQUENCE [LARGE SCALE GENOMIC DNA]</scope>
</reference>
<dbReference type="PANTHER" id="PTHR12905">
    <property type="entry name" value="METALLOPHOSPHOESTERASE"/>
    <property type="match status" value="1"/>
</dbReference>
<name>A0ABP0JHI1_9DINO</name>
<dbReference type="Proteomes" id="UP001642464">
    <property type="component" value="Unassembled WGS sequence"/>
</dbReference>
<accession>A0ABP0JHI1</accession>
<dbReference type="CDD" id="cd07379">
    <property type="entry name" value="MPP_239FB"/>
    <property type="match status" value="1"/>
</dbReference>
<sequence length="207" mass="23202">MDDACKPRVVKDPAQTKPEGWTRFVCFSDTHGFHGRIPEYHQPAADVLLHAGDFTMQGEIAKVQSFAEWLKAYPAREKLVIAGNHDLSFDPAYCLSHMQKTSMCEEAKAALEGSCRYLEDEMVEVLGYHIYGSPWQPEFCSWAFGLPRGEPLAQVWEKMPDRVDVLMTHGPAHCILDLCSSGIHAGCEELLKAIRPMALKKLGRHSS</sequence>
<evidence type="ECO:0000259" key="1">
    <source>
        <dbReference type="Pfam" id="PF00149"/>
    </source>
</evidence>
<dbReference type="PANTHER" id="PTHR12905:SF0">
    <property type="entry name" value="CALCINEURIN-LIKE PHOSPHOESTERASE DOMAIN-CONTAINING PROTEIN"/>
    <property type="match status" value="1"/>
</dbReference>
<dbReference type="InterPro" id="IPR004843">
    <property type="entry name" value="Calcineurin-like_PHP"/>
</dbReference>
<protein>
    <submittedName>
        <fullName evidence="2">Metallophosphoesterase domain-containing protein 1</fullName>
    </submittedName>
</protein>
<feature type="domain" description="Calcineurin-like phosphoesterase" evidence="1">
    <location>
        <begin position="23"/>
        <end position="190"/>
    </location>
</feature>